<proteinExistence type="predicted"/>
<comment type="caution">
    <text evidence="2">The sequence shown here is derived from an EMBL/GenBank/DDBJ whole genome shotgun (WGS) entry which is preliminary data.</text>
</comment>
<dbReference type="InterPro" id="IPR005135">
    <property type="entry name" value="Endo/exonuclease/phosphatase"/>
</dbReference>
<organism evidence="2 3">
    <name type="scientific">Marivita lacus</name>
    <dbReference type="NCBI Taxonomy" id="1323742"/>
    <lineage>
        <taxon>Bacteria</taxon>
        <taxon>Pseudomonadati</taxon>
        <taxon>Pseudomonadota</taxon>
        <taxon>Alphaproteobacteria</taxon>
        <taxon>Rhodobacterales</taxon>
        <taxon>Roseobacteraceae</taxon>
        <taxon>Marivita</taxon>
    </lineage>
</organism>
<keyword evidence="2" id="KW-0540">Nuclease</keyword>
<feature type="domain" description="Endonuclease/exonuclease/phosphatase" evidence="1">
    <location>
        <begin position="62"/>
        <end position="282"/>
    </location>
</feature>
<dbReference type="RefSeq" id="WP_188484156.1">
    <property type="nucleotide sequence ID" value="NZ_BMFC01000021.1"/>
</dbReference>
<evidence type="ECO:0000259" key="1">
    <source>
        <dbReference type="Pfam" id="PF03372"/>
    </source>
</evidence>
<accession>A0ABQ1LAU4</accession>
<dbReference type="Proteomes" id="UP000645462">
    <property type="component" value="Unassembled WGS sequence"/>
</dbReference>
<dbReference type="EMBL" id="BMFC01000021">
    <property type="protein sequence ID" value="GGC21721.1"/>
    <property type="molecule type" value="Genomic_DNA"/>
</dbReference>
<sequence length="338" mass="36192">MINRTVATLPPVTDAQKAAINAAPRTADAHRALLADLPAMQAVQLGGQARAAQLPATISVAAWNVERCLFPQQTARHLAPLAPDVVLLSEVDHGMARTGQRHTTAEIAAALGMAYAFGVEFLELDLGGATERAFCTDDFNALGWHGNAILSSVPFDAVMMVRLFDHGHWFAGPADKVDPNQPRVGGRIALAAILPTVAGPICVVSTHLESNADVTHRHGQFEILLDAVGVFAPDMPVLIGGDLNTGNDAPPDYDWRAETLFDLGRSRGYDWGFTADGTTTRASLITPHPTRQLKLDWLAGRNLTCTETGILSSLSDDGKPLSDHDCVYCRVTFNSSQI</sequence>
<dbReference type="SUPFAM" id="SSF56219">
    <property type="entry name" value="DNase I-like"/>
    <property type="match status" value="1"/>
</dbReference>
<keyword evidence="2" id="KW-0378">Hydrolase</keyword>
<dbReference type="GO" id="GO:0004519">
    <property type="term" value="F:endonuclease activity"/>
    <property type="evidence" value="ECO:0007669"/>
    <property type="project" value="UniProtKB-KW"/>
</dbReference>
<dbReference type="InterPro" id="IPR036691">
    <property type="entry name" value="Endo/exonu/phosph_ase_sf"/>
</dbReference>
<dbReference type="Pfam" id="PF03372">
    <property type="entry name" value="Exo_endo_phos"/>
    <property type="match status" value="1"/>
</dbReference>
<keyword evidence="2" id="KW-0255">Endonuclease</keyword>
<gene>
    <name evidence="2" type="ORF">GCM10011363_42940</name>
</gene>
<evidence type="ECO:0000313" key="3">
    <source>
        <dbReference type="Proteomes" id="UP000645462"/>
    </source>
</evidence>
<dbReference type="Gene3D" id="3.60.10.10">
    <property type="entry name" value="Endonuclease/exonuclease/phosphatase"/>
    <property type="match status" value="1"/>
</dbReference>
<reference evidence="3" key="1">
    <citation type="journal article" date="2019" name="Int. J. Syst. Evol. Microbiol.">
        <title>The Global Catalogue of Microorganisms (GCM) 10K type strain sequencing project: providing services to taxonomists for standard genome sequencing and annotation.</title>
        <authorList>
            <consortium name="The Broad Institute Genomics Platform"/>
            <consortium name="The Broad Institute Genome Sequencing Center for Infectious Disease"/>
            <person name="Wu L."/>
            <person name="Ma J."/>
        </authorList>
    </citation>
    <scope>NUCLEOTIDE SEQUENCE [LARGE SCALE GENOMIC DNA]</scope>
    <source>
        <strain evidence="3">CGMCC 1.12478</strain>
    </source>
</reference>
<evidence type="ECO:0000313" key="2">
    <source>
        <dbReference type="EMBL" id="GGC21721.1"/>
    </source>
</evidence>
<keyword evidence="3" id="KW-1185">Reference proteome</keyword>
<protein>
    <submittedName>
        <fullName evidence="2">Endonuclease</fullName>
    </submittedName>
</protein>
<name>A0ABQ1LAU4_9RHOB</name>